<evidence type="ECO:0000259" key="1">
    <source>
        <dbReference type="PROSITE" id="PS51742"/>
    </source>
</evidence>
<proteinExistence type="predicted"/>
<dbReference type="STRING" id="331113.SNE_A10380"/>
<dbReference type="InterPro" id="IPR005175">
    <property type="entry name" value="PPC_dom"/>
</dbReference>
<accession>F8L813</accession>
<name>F8L813_SIMNZ</name>
<dbReference type="AlphaFoldDB" id="F8L813"/>
<dbReference type="HOGENOM" id="CLU_114051_2_1_0"/>
<organism evidence="2 3">
    <name type="scientific">Simkania negevensis (strain ATCC VR-1471 / DSM 27360 / Z)</name>
    <dbReference type="NCBI Taxonomy" id="331113"/>
    <lineage>
        <taxon>Bacteria</taxon>
        <taxon>Pseudomonadati</taxon>
        <taxon>Chlamydiota</taxon>
        <taxon>Chlamydiia</taxon>
        <taxon>Parachlamydiales</taxon>
        <taxon>Simkaniaceae</taxon>
        <taxon>Simkania</taxon>
    </lineage>
</organism>
<dbReference type="PROSITE" id="PS51742">
    <property type="entry name" value="PPC"/>
    <property type="match status" value="1"/>
</dbReference>
<dbReference type="OrthoDB" id="9791702at2"/>
<feature type="domain" description="PPC" evidence="1">
    <location>
        <begin position="4"/>
        <end position="140"/>
    </location>
</feature>
<protein>
    <submittedName>
        <fullName evidence="2">Conserved domain protein</fullName>
    </submittedName>
</protein>
<dbReference type="RefSeq" id="WP_013943382.1">
    <property type="nucleotide sequence ID" value="NC_015713.1"/>
</dbReference>
<dbReference type="PANTHER" id="PTHR34988">
    <property type="entry name" value="PROTEIN, PUTATIVE-RELATED"/>
    <property type="match status" value="1"/>
</dbReference>
<dbReference type="PANTHER" id="PTHR34988:SF1">
    <property type="entry name" value="DNA-BINDING PROTEIN"/>
    <property type="match status" value="1"/>
</dbReference>
<dbReference type="Proteomes" id="UP000000496">
    <property type="component" value="Chromosome gsn.131"/>
</dbReference>
<sequence length="146" mass="16596">MHYADFSRGFVLKFDRGEKFHQTMLKFFEQKRFASGFYQGIGALMDVDMGAFDVQKNAYHSIPLQGDYELIMAMGNISLYEGKPFAHTHVCLSDSKGQTFSGHLFEATVAITAEIVLLPIDIAILRKDDPEFHLKSLSLPHHFVEH</sequence>
<dbReference type="CDD" id="cd11378">
    <property type="entry name" value="DUF296"/>
    <property type="match status" value="1"/>
</dbReference>
<dbReference type="EMBL" id="FR872582">
    <property type="protein sequence ID" value="CCB88915.1"/>
    <property type="molecule type" value="Genomic_DNA"/>
</dbReference>
<reference key="1">
    <citation type="journal article" date="2011" name="Mol. Biol. Evol.">
        <title>Unity in variety -- the pan-genome of the Chlamydiae.</title>
        <authorList>
            <person name="Collingro A."/>
            <person name="Tischler P."/>
            <person name="Weinmaier T."/>
            <person name="Penz T."/>
            <person name="Heinz E."/>
            <person name="Brunham R.C."/>
            <person name="Read T.D."/>
            <person name="Bavoil P.M."/>
            <person name="Sachse K."/>
            <person name="Kahane S."/>
            <person name="Friedman M.G."/>
            <person name="Rattei T."/>
            <person name="Myers G.S.A."/>
            <person name="Horn M."/>
        </authorList>
    </citation>
    <scope>NUCLEOTIDE SEQUENCE</scope>
    <source>
        <strain>Z</strain>
    </source>
</reference>
<dbReference type="eggNOG" id="COG1661">
    <property type="taxonomic scope" value="Bacteria"/>
</dbReference>
<evidence type="ECO:0000313" key="2">
    <source>
        <dbReference type="EMBL" id="CCB88915.1"/>
    </source>
</evidence>
<gene>
    <name evidence="2" type="ordered locus">SNE_A10380</name>
</gene>
<dbReference type="Pfam" id="PF03479">
    <property type="entry name" value="PCC"/>
    <property type="match status" value="1"/>
</dbReference>
<dbReference type="KEGG" id="sng:SNE_A10380"/>
<dbReference type="SUPFAM" id="SSF117856">
    <property type="entry name" value="AF0104/ALDC/Ptd012-like"/>
    <property type="match status" value="1"/>
</dbReference>
<dbReference type="Gene3D" id="3.30.1330.80">
    <property type="entry name" value="Hypothetical protein, similar to alpha- acetolactate decarboxylase, domain 2"/>
    <property type="match status" value="1"/>
</dbReference>
<evidence type="ECO:0000313" key="3">
    <source>
        <dbReference type="Proteomes" id="UP000000496"/>
    </source>
</evidence>
<keyword evidence="3" id="KW-1185">Reference proteome</keyword>
<reference evidence="2 3" key="2">
    <citation type="journal article" date="2011" name="Mol. Biol. Evol.">
        <title>Unity in variety--the pan-genome of the Chlamydiae.</title>
        <authorList>
            <person name="Collingro A."/>
            <person name="Tischler P."/>
            <person name="Weinmaier T."/>
            <person name="Penz T."/>
            <person name="Heinz E."/>
            <person name="Brunham R.C."/>
            <person name="Read T.D."/>
            <person name="Bavoil P.M."/>
            <person name="Sachse K."/>
            <person name="Kahane S."/>
            <person name="Friedman M.G."/>
            <person name="Rattei T."/>
            <person name="Myers G.S."/>
            <person name="Horn M."/>
        </authorList>
    </citation>
    <scope>NUCLEOTIDE SEQUENCE [LARGE SCALE GENOMIC DNA]</scope>
    <source>
        <strain evidence="3">ATCC VR-1471 / Z</strain>
    </source>
</reference>